<dbReference type="RefSeq" id="WP_214534655.1">
    <property type="nucleotide sequence ID" value="NZ_JAHFVK010000001.1"/>
</dbReference>
<dbReference type="InterPro" id="IPR009100">
    <property type="entry name" value="AcylCoA_DH/oxidase_NM_dom_sf"/>
</dbReference>
<dbReference type="SUPFAM" id="SSF56645">
    <property type="entry name" value="Acyl-CoA dehydrogenase NM domain-like"/>
    <property type="match status" value="1"/>
</dbReference>
<dbReference type="Proteomes" id="UP000811255">
    <property type="component" value="Unassembled WGS sequence"/>
</dbReference>
<dbReference type="InterPro" id="IPR013107">
    <property type="entry name" value="Acyl-CoA_DH_C"/>
</dbReference>
<evidence type="ECO:0000256" key="1">
    <source>
        <dbReference type="ARBA" id="ARBA00023002"/>
    </source>
</evidence>
<dbReference type="Gene3D" id="1.20.140.10">
    <property type="entry name" value="Butyryl-CoA Dehydrogenase, subunit A, domain 3"/>
    <property type="match status" value="1"/>
</dbReference>
<comment type="caution">
    <text evidence="4">The sequence shown here is derived from an EMBL/GenBank/DDBJ whole genome shotgun (WGS) entry which is preliminary data.</text>
</comment>
<protein>
    <recommendedName>
        <fullName evidence="6">Acyl-CoA dehydrogenase</fullName>
    </recommendedName>
</protein>
<dbReference type="Gene3D" id="2.40.110.10">
    <property type="entry name" value="Butyryl-CoA Dehydrogenase, subunit A, domain 2"/>
    <property type="match status" value="1"/>
</dbReference>
<accession>A0ABS5W234</accession>
<gene>
    <name evidence="4" type="ORF">KK137_03550</name>
</gene>
<feature type="domain" description="Acyl-CoA dehydrogenase/oxidase N-terminal" evidence="2">
    <location>
        <begin position="17"/>
        <end position="98"/>
    </location>
</feature>
<keyword evidence="1" id="KW-0560">Oxidoreductase</keyword>
<dbReference type="Pfam" id="PF02771">
    <property type="entry name" value="Acyl-CoA_dh_N"/>
    <property type="match status" value="1"/>
</dbReference>
<reference evidence="4 5" key="1">
    <citation type="submission" date="2021-05" db="EMBL/GenBank/DDBJ databases">
        <title>Croceibacterium sp. LX-88 genome sequence.</title>
        <authorList>
            <person name="Luo X."/>
        </authorList>
    </citation>
    <scope>NUCLEOTIDE SEQUENCE [LARGE SCALE GENOMIC DNA]</scope>
    <source>
        <strain evidence="4 5">LX-88</strain>
    </source>
</reference>
<proteinExistence type="predicted"/>
<dbReference type="Gene3D" id="1.10.540.10">
    <property type="entry name" value="Acyl-CoA dehydrogenase/oxidase, N-terminal domain"/>
    <property type="match status" value="1"/>
</dbReference>
<dbReference type="InterPro" id="IPR013786">
    <property type="entry name" value="AcylCoA_DH/ox_N"/>
</dbReference>
<dbReference type="SUPFAM" id="SSF47203">
    <property type="entry name" value="Acyl-CoA dehydrogenase C-terminal domain-like"/>
    <property type="match status" value="1"/>
</dbReference>
<evidence type="ECO:0000313" key="5">
    <source>
        <dbReference type="Proteomes" id="UP000811255"/>
    </source>
</evidence>
<dbReference type="EMBL" id="JAHFVK010000001">
    <property type="protein sequence ID" value="MBT2133402.1"/>
    <property type="molecule type" value="Genomic_DNA"/>
</dbReference>
<dbReference type="PANTHER" id="PTHR43884:SF12">
    <property type="entry name" value="ISOVALERYL-COA DEHYDROGENASE, MITOCHONDRIAL-RELATED"/>
    <property type="match status" value="1"/>
</dbReference>
<name>A0ABS5W234_9SPHN</name>
<evidence type="ECO:0000313" key="4">
    <source>
        <dbReference type="EMBL" id="MBT2133402.1"/>
    </source>
</evidence>
<feature type="domain" description="Acyl-CoA dehydrogenase C-terminal" evidence="3">
    <location>
        <begin position="244"/>
        <end position="373"/>
    </location>
</feature>
<dbReference type="InterPro" id="IPR036250">
    <property type="entry name" value="AcylCo_DH-like_C"/>
</dbReference>
<dbReference type="InterPro" id="IPR046373">
    <property type="entry name" value="Acyl-CoA_Oxase/DH_mid-dom_sf"/>
</dbReference>
<dbReference type="PANTHER" id="PTHR43884">
    <property type="entry name" value="ACYL-COA DEHYDROGENASE"/>
    <property type="match status" value="1"/>
</dbReference>
<keyword evidence="5" id="KW-1185">Reference proteome</keyword>
<dbReference type="PIRSF" id="PIRSF016578">
    <property type="entry name" value="HsaA"/>
    <property type="match status" value="1"/>
</dbReference>
<evidence type="ECO:0008006" key="6">
    <source>
        <dbReference type="Google" id="ProtNLM"/>
    </source>
</evidence>
<dbReference type="InterPro" id="IPR037069">
    <property type="entry name" value="AcylCoA_DH/ox_N_sf"/>
</dbReference>
<organism evidence="4 5">
    <name type="scientific">Croceibacterium selenioxidans</name>
    <dbReference type="NCBI Taxonomy" id="2838833"/>
    <lineage>
        <taxon>Bacteria</taxon>
        <taxon>Pseudomonadati</taxon>
        <taxon>Pseudomonadota</taxon>
        <taxon>Alphaproteobacteria</taxon>
        <taxon>Sphingomonadales</taxon>
        <taxon>Erythrobacteraceae</taxon>
        <taxon>Croceibacterium</taxon>
    </lineage>
</organism>
<evidence type="ECO:0000259" key="2">
    <source>
        <dbReference type="Pfam" id="PF02771"/>
    </source>
</evidence>
<dbReference type="Pfam" id="PF08028">
    <property type="entry name" value="Acyl-CoA_dh_2"/>
    <property type="match status" value="1"/>
</dbReference>
<sequence>MATALSSADAGSLTAERILQNARDMAPSIAARSEEIEALRRLPDDLVADLRKAGFFRMARSRAKGGPQMSLPQQLQVMEVLAHADPSVGWCVKIGADSGLLAEFLPATASARLLPDPDMITAGQFTTAHGRLERVEGGYLLTGRFPFGSGVTHADVVMSGGALFENGEPVTGPNGIPEGRLAFCRADQLVIEDTWHTHGLRGSGSNHYRAAPVFIPEDQALRIEEAMFAGREPLYSSGFNWVTTMAAVPLGTARRAIDEVKALIATRKAGIPPRPMGEIAQVREAVARAETAWGAAHAFLHRAAEEFWAELVTGSPKVETKGRLALANVNSFRMAADVTRQSFDLIGANVIFQGSVLERLARDALTLNQHMIIAQPAVETYGAMMLGREHPSPLY</sequence>
<evidence type="ECO:0000259" key="3">
    <source>
        <dbReference type="Pfam" id="PF08028"/>
    </source>
</evidence>